<comment type="caution">
    <text evidence="11">The sequence shown here is derived from an EMBL/GenBank/DDBJ whole genome shotgun (WGS) entry which is preliminary data.</text>
</comment>
<comment type="similarity">
    <text evidence="2">Belongs to the gluconokinase GntK/GntV family.</text>
</comment>
<dbReference type="GO" id="GO:0005524">
    <property type="term" value="F:ATP binding"/>
    <property type="evidence" value="ECO:0007669"/>
    <property type="project" value="UniProtKB-KW"/>
</dbReference>
<evidence type="ECO:0000256" key="2">
    <source>
        <dbReference type="ARBA" id="ARBA00008420"/>
    </source>
</evidence>
<evidence type="ECO:0000256" key="4">
    <source>
        <dbReference type="ARBA" id="ARBA00022679"/>
    </source>
</evidence>
<dbReference type="InterPro" id="IPR031322">
    <property type="entry name" value="Shikimate/glucono_kinase"/>
</dbReference>
<comment type="catalytic activity">
    <reaction evidence="9">
        <text>D-gluconate + ATP = 6-phospho-D-gluconate + ADP + H(+)</text>
        <dbReference type="Rhea" id="RHEA:19433"/>
        <dbReference type="ChEBI" id="CHEBI:15378"/>
        <dbReference type="ChEBI" id="CHEBI:18391"/>
        <dbReference type="ChEBI" id="CHEBI:30616"/>
        <dbReference type="ChEBI" id="CHEBI:58759"/>
        <dbReference type="ChEBI" id="CHEBI:456216"/>
        <dbReference type="EC" id="2.7.1.12"/>
    </reaction>
</comment>
<comment type="pathway">
    <text evidence="1">Carbohydrate acid metabolism; D-gluconate degradation.</text>
</comment>
<keyword evidence="5" id="KW-0547">Nucleotide-binding</keyword>
<sequence>MILVIMGVCGSGKTTVGEALSAKLKWSFRDADSFHSEENKQKMSKGQPLIDQDRYPWLCSIHDYMATLIRNKESGIVTCSALKKEYRKILLIGNTAVEQCDVALSKGSHNTDGKKPKVQKDESESSPIVGSLSRSAVYEKDEKGVLPTETSLHSPVQPENLAGQVLFIHLTGSEKLLTERLTLRKDHFMPASLLRSQIETLEEMDTTENGLTVSVDKQVDQIVQDIIMRLDLNQSKCDTISK</sequence>
<reference evidence="11 12" key="1">
    <citation type="submission" date="2024-11" db="EMBL/GenBank/DDBJ databases">
        <title>Chromosome-level genome assembly of the freshwater bivalve Anodonta woodiana.</title>
        <authorList>
            <person name="Chen X."/>
        </authorList>
    </citation>
    <scope>NUCLEOTIDE SEQUENCE [LARGE SCALE GENOMIC DNA]</scope>
    <source>
        <strain evidence="11">MN2024</strain>
        <tissue evidence="11">Gills</tissue>
    </source>
</reference>
<accession>A0ABD3W1W8</accession>
<dbReference type="InterPro" id="IPR027417">
    <property type="entry name" value="P-loop_NTPase"/>
</dbReference>
<proteinExistence type="inferred from homology"/>
<evidence type="ECO:0000256" key="9">
    <source>
        <dbReference type="ARBA" id="ARBA00048090"/>
    </source>
</evidence>
<dbReference type="Gene3D" id="3.40.50.300">
    <property type="entry name" value="P-loop containing nucleotide triphosphate hydrolases"/>
    <property type="match status" value="1"/>
</dbReference>
<dbReference type="Proteomes" id="UP001634394">
    <property type="component" value="Unassembled WGS sequence"/>
</dbReference>
<dbReference type="CDD" id="cd02021">
    <property type="entry name" value="GntK"/>
    <property type="match status" value="1"/>
</dbReference>
<evidence type="ECO:0000256" key="6">
    <source>
        <dbReference type="ARBA" id="ARBA00022777"/>
    </source>
</evidence>
<evidence type="ECO:0000256" key="8">
    <source>
        <dbReference type="ARBA" id="ARBA00029835"/>
    </source>
</evidence>
<protein>
    <recommendedName>
        <fullName evidence="3">gluconokinase</fullName>
        <ecNumber evidence="3">2.7.1.12</ecNumber>
    </recommendedName>
    <alternativeName>
        <fullName evidence="8">Gluconate kinase</fullName>
    </alternativeName>
</protein>
<evidence type="ECO:0000256" key="7">
    <source>
        <dbReference type="ARBA" id="ARBA00022840"/>
    </source>
</evidence>
<dbReference type="AlphaFoldDB" id="A0ABD3W1W8"/>
<gene>
    <name evidence="11" type="ORF">ACJMK2_044432</name>
</gene>
<evidence type="ECO:0000313" key="11">
    <source>
        <dbReference type="EMBL" id="KAL3867213.1"/>
    </source>
</evidence>
<dbReference type="PANTHER" id="PTHR43442:SF3">
    <property type="entry name" value="GLUCONOKINASE-RELATED"/>
    <property type="match status" value="1"/>
</dbReference>
<evidence type="ECO:0000256" key="1">
    <source>
        <dbReference type="ARBA" id="ARBA00004875"/>
    </source>
</evidence>
<feature type="compositionally biased region" description="Basic and acidic residues" evidence="10">
    <location>
        <begin position="109"/>
        <end position="123"/>
    </location>
</feature>
<dbReference type="Pfam" id="PF01202">
    <property type="entry name" value="SKI"/>
    <property type="match status" value="1"/>
</dbReference>
<evidence type="ECO:0000313" key="12">
    <source>
        <dbReference type="Proteomes" id="UP001634394"/>
    </source>
</evidence>
<keyword evidence="4" id="KW-0808">Transferase</keyword>
<keyword evidence="6" id="KW-0418">Kinase</keyword>
<evidence type="ECO:0000256" key="5">
    <source>
        <dbReference type="ARBA" id="ARBA00022741"/>
    </source>
</evidence>
<name>A0ABD3W1W8_SINWO</name>
<evidence type="ECO:0000256" key="3">
    <source>
        <dbReference type="ARBA" id="ARBA00012054"/>
    </source>
</evidence>
<dbReference type="EC" id="2.7.1.12" evidence="3"/>
<organism evidence="11 12">
    <name type="scientific">Sinanodonta woodiana</name>
    <name type="common">Chinese pond mussel</name>
    <name type="synonym">Anodonta woodiana</name>
    <dbReference type="NCBI Taxonomy" id="1069815"/>
    <lineage>
        <taxon>Eukaryota</taxon>
        <taxon>Metazoa</taxon>
        <taxon>Spiralia</taxon>
        <taxon>Lophotrochozoa</taxon>
        <taxon>Mollusca</taxon>
        <taxon>Bivalvia</taxon>
        <taxon>Autobranchia</taxon>
        <taxon>Heteroconchia</taxon>
        <taxon>Palaeoheterodonta</taxon>
        <taxon>Unionida</taxon>
        <taxon>Unionoidea</taxon>
        <taxon>Unionidae</taxon>
        <taxon>Unioninae</taxon>
        <taxon>Sinanodonta</taxon>
    </lineage>
</organism>
<evidence type="ECO:0000256" key="10">
    <source>
        <dbReference type="SAM" id="MobiDB-lite"/>
    </source>
</evidence>
<dbReference type="GO" id="GO:0046316">
    <property type="term" value="F:gluconokinase activity"/>
    <property type="evidence" value="ECO:0007669"/>
    <property type="project" value="UniProtKB-EC"/>
</dbReference>
<dbReference type="EMBL" id="JBJQND010000009">
    <property type="protein sequence ID" value="KAL3867213.1"/>
    <property type="molecule type" value="Genomic_DNA"/>
</dbReference>
<feature type="region of interest" description="Disordered" evidence="10">
    <location>
        <begin position="106"/>
        <end position="131"/>
    </location>
</feature>
<dbReference type="SUPFAM" id="SSF52540">
    <property type="entry name" value="P-loop containing nucleoside triphosphate hydrolases"/>
    <property type="match status" value="1"/>
</dbReference>
<dbReference type="InterPro" id="IPR006001">
    <property type="entry name" value="Therm_gnt_kin"/>
</dbReference>
<dbReference type="PANTHER" id="PTHR43442">
    <property type="entry name" value="GLUCONOKINASE-RELATED"/>
    <property type="match status" value="1"/>
</dbReference>
<keyword evidence="7" id="KW-0067">ATP-binding</keyword>
<keyword evidence="12" id="KW-1185">Reference proteome</keyword>